<keyword evidence="3" id="KW-1185">Reference proteome</keyword>
<gene>
    <name evidence="1" type="ORF">CDAR_191681</name>
    <name evidence="2" type="ORF">CDAR_191691</name>
</gene>
<name>A0AAV4MNM3_9ARAC</name>
<dbReference type="AlphaFoldDB" id="A0AAV4MNM3"/>
<proteinExistence type="predicted"/>
<evidence type="ECO:0000313" key="1">
    <source>
        <dbReference type="EMBL" id="GIX73958.1"/>
    </source>
</evidence>
<accession>A0AAV4MNM3</accession>
<dbReference type="EMBL" id="BPLQ01000671">
    <property type="protein sequence ID" value="GIX73959.1"/>
    <property type="molecule type" value="Genomic_DNA"/>
</dbReference>
<evidence type="ECO:0000313" key="3">
    <source>
        <dbReference type="Proteomes" id="UP001054837"/>
    </source>
</evidence>
<sequence>MLTEAEYASVEHFAYSLFTYKYGDSEAFKIIVDHLDHEECLTLLRVGDTIRKMDDIYGKIFEWYFVKLKEDEVLHSKTDLVKFLLVKSFHFCRSPSFYNFLLVCLFMCRLLKSRPRCLLLLHVVAKCLYIVFNEQYADFFKANGGLIGMRKYFDEIQNENLRLFIYRHANSENGGVLIPTFKDVLDIVTEFDGCDFRYFDIGAEGLGYLYDYYSEEESLIVKEKIKLSPLPPAIVVEDENKKLELLFERLGISSNQIVNRARTRCSYCGEKCFKYLMFPLCVRLLIEPDALQN</sequence>
<comment type="caution">
    <text evidence="2">The sequence shown here is derived from an EMBL/GenBank/DDBJ whole genome shotgun (WGS) entry which is preliminary data.</text>
</comment>
<organism evidence="2 3">
    <name type="scientific">Caerostris darwini</name>
    <dbReference type="NCBI Taxonomy" id="1538125"/>
    <lineage>
        <taxon>Eukaryota</taxon>
        <taxon>Metazoa</taxon>
        <taxon>Ecdysozoa</taxon>
        <taxon>Arthropoda</taxon>
        <taxon>Chelicerata</taxon>
        <taxon>Arachnida</taxon>
        <taxon>Araneae</taxon>
        <taxon>Araneomorphae</taxon>
        <taxon>Entelegynae</taxon>
        <taxon>Araneoidea</taxon>
        <taxon>Araneidae</taxon>
        <taxon>Caerostris</taxon>
    </lineage>
</organism>
<reference evidence="2 3" key="1">
    <citation type="submission" date="2021-06" db="EMBL/GenBank/DDBJ databases">
        <title>Caerostris darwini draft genome.</title>
        <authorList>
            <person name="Kono N."/>
            <person name="Arakawa K."/>
        </authorList>
    </citation>
    <scope>NUCLEOTIDE SEQUENCE [LARGE SCALE GENOMIC DNA]</scope>
</reference>
<protein>
    <submittedName>
        <fullName evidence="2">Uncharacterized protein</fullName>
    </submittedName>
</protein>
<dbReference type="Proteomes" id="UP001054837">
    <property type="component" value="Unassembled WGS sequence"/>
</dbReference>
<evidence type="ECO:0000313" key="2">
    <source>
        <dbReference type="EMBL" id="GIX73959.1"/>
    </source>
</evidence>
<dbReference type="EMBL" id="BPLQ01000671">
    <property type="protein sequence ID" value="GIX73958.1"/>
    <property type="molecule type" value="Genomic_DNA"/>
</dbReference>